<protein>
    <submittedName>
        <fullName evidence="2">Protease stability complex PrcB-like protein</fullName>
    </submittedName>
</protein>
<dbReference type="AlphaFoldDB" id="A0A316EG95"/>
<keyword evidence="2" id="KW-0378">Hydrolase</keyword>
<reference evidence="2 3" key="1">
    <citation type="submission" date="2018-05" db="EMBL/GenBank/DDBJ databases">
        <title>Genomic Encyclopedia of Archaeal and Bacterial Type Strains, Phase II (KMG-II): from individual species to whole genera.</title>
        <authorList>
            <person name="Goeker M."/>
        </authorList>
    </citation>
    <scope>NUCLEOTIDE SEQUENCE [LARGE SCALE GENOMIC DNA]</scope>
    <source>
        <strain evidence="2 3">DSM 45184</strain>
    </source>
</reference>
<keyword evidence="2" id="KW-0645">Protease</keyword>
<name>A0A316EG95_9ACTN</name>
<feature type="domain" description="PrcB C-terminal" evidence="1">
    <location>
        <begin position="54"/>
        <end position="109"/>
    </location>
</feature>
<dbReference type="EMBL" id="QGGR01000047">
    <property type="protein sequence ID" value="PWK29121.1"/>
    <property type="molecule type" value="Genomic_DNA"/>
</dbReference>
<keyword evidence="3" id="KW-1185">Reference proteome</keyword>
<evidence type="ECO:0000259" key="1">
    <source>
        <dbReference type="Pfam" id="PF14343"/>
    </source>
</evidence>
<sequence>MPLVAISPVDSSAIMPGLFLLRTPDEWATQWRRLNYGREPKPELPPVDWDEEVVLFFLLGCRPTTGYRVSIEEVEVLDGELVARVTERRPGDGPTGQALTVPAHAVAIPAADARDSLLLILRVVTDD</sequence>
<dbReference type="GO" id="GO:0008233">
    <property type="term" value="F:peptidase activity"/>
    <property type="evidence" value="ECO:0007669"/>
    <property type="project" value="UniProtKB-KW"/>
</dbReference>
<evidence type="ECO:0000313" key="2">
    <source>
        <dbReference type="EMBL" id="PWK29121.1"/>
    </source>
</evidence>
<dbReference type="Pfam" id="PF14343">
    <property type="entry name" value="PrcB_C"/>
    <property type="match status" value="1"/>
</dbReference>
<evidence type="ECO:0000313" key="3">
    <source>
        <dbReference type="Proteomes" id="UP000245697"/>
    </source>
</evidence>
<dbReference type="InterPro" id="IPR025748">
    <property type="entry name" value="PrcB_C_dom"/>
</dbReference>
<organism evidence="2 3">
    <name type="scientific">Actinoplanes xinjiangensis</name>
    <dbReference type="NCBI Taxonomy" id="512350"/>
    <lineage>
        <taxon>Bacteria</taxon>
        <taxon>Bacillati</taxon>
        <taxon>Actinomycetota</taxon>
        <taxon>Actinomycetes</taxon>
        <taxon>Micromonosporales</taxon>
        <taxon>Micromonosporaceae</taxon>
        <taxon>Actinoplanes</taxon>
    </lineage>
</organism>
<proteinExistence type="predicted"/>
<accession>A0A316EG95</accession>
<dbReference type="Proteomes" id="UP000245697">
    <property type="component" value="Unassembled WGS sequence"/>
</dbReference>
<gene>
    <name evidence="2" type="ORF">BC793_14735</name>
</gene>
<dbReference type="GO" id="GO:0006508">
    <property type="term" value="P:proteolysis"/>
    <property type="evidence" value="ECO:0007669"/>
    <property type="project" value="UniProtKB-KW"/>
</dbReference>
<comment type="caution">
    <text evidence="2">The sequence shown here is derived from an EMBL/GenBank/DDBJ whole genome shotgun (WGS) entry which is preliminary data.</text>
</comment>